<reference evidence="1 2" key="1">
    <citation type="submission" date="2021-02" db="EMBL/GenBank/DDBJ databases">
        <authorList>
            <person name="Jung H.S."/>
            <person name="Chun B.H."/>
            <person name="Jeon C.O."/>
        </authorList>
    </citation>
    <scope>NUCLEOTIDE SEQUENCE [LARGE SCALE GENOMIC DNA]</scope>
    <source>
        <strain evidence="1 2">LMG 25203</strain>
    </source>
</reference>
<gene>
    <name evidence="1" type="ORF">H9X54_008360</name>
</gene>
<evidence type="ECO:0000313" key="1">
    <source>
        <dbReference type="EMBL" id="MBM6499312.1"/>
    </source>
</evidence>
<dbReference type="PROSITE" id="PS51257">
    <property type="entry name" value="PROKAR_LIPOPROTEIN"/>
    <property type="match status" value="1"/>
</dbReference>
<comment type="caution">
    <text evidence="1">The sequence shown here is derived from an EMBL/GenBank/DDBJ whole genome shotgun (WGS) entry which is preliminary data.</text>
</comment>
<protein>
    <submittedName>
        <fullName evidence="1">DUF4252 domain-containing protein</fullName>
    </submittedName>
</protein>
<keyword evidence="2" id="KW-1185">Reference proteome</keyword>
<dbReference type="Pfam" id="PF14060">
    <property type="entry name" value="DUF4252"/>
    <property type="match status" value="1"/>
</dbReference>
<dbReference type="InterPro" id="IPR025348">
    <property type="entry name" value="DUF4252"/>
</dbReference>
<name>A0ABS2CWG7_9FLAO</name>
<evidence type="ECO:0000313" key="2">
    <source>
        <dbReference type="Proteomes" id="UP000759529"/>
    </source>
</evidence>
<dbReference type="EMBL" id="JACSOD020000475">
    <property type="protein sequence ID" value="MBM6499312.1"/>
    <property type="molecule type" value="Genomic_DNA"/>
</dbReference>
<proteinExistence type="predicted"/>
<accession>A0ABS2CWG7</accession>
<sequence length="177" mass="20027">MKFSFIIAILIAVLLSSCNDEQSLQRYFVNNSENKDFIVLDVTSTILNLDKAKLSSEQKTALESFDKLNILAFRKDSTNAPKFETESKKVNQILKAKEYQELMKVNSGTDVASVSFVGSEDNIKEFIFYAKRDENGFAVVRVLGEDMNPNNILTLMTVLKESKIDLEQLKPLEGLMK</sequence>
<dbReference type="Proteomes" id="UP000759529">
    <property type="component" value="Unassembled WGS sequence"/>
</dbReference>
<organism evidence="1 2">
    <name type="scientific">Flavobacterium macrobrachii</name>
    <dbReference type="NCBI Taxonomy" id="591204"/>
    <lineage>
        <taxon>Bacteria</taxon>
        <taxon>Pseudomonadati</taxon>
        <taxon>Bacteroidota</taxon>
        <taxon>Flavobacteriia</taxon>
        <taxon>Flavobacteriales</taxon>
        <taxon>Flavobacteriaceae</taxon>
        <taxon>Flavobacterium</taxon>
    </lineage>
</organism>
<dbReference type="RefSeq" id="WP_187657713.1">
    <property type="nucleotide sequence ID" value="NZ_JACSOD020000475.1"/>
</dbReference>